<dbReference type="AlphaFoldDB" id="A0A1B2I2E8"/>
<reference evidence="2" key="1">
    <citation type="submission" date="2016-08" db="EMBL/GenBank/DDBJ databases">
        <title>Complete genome of Cloacibacillus porcorum.</title>
        <authorList>
            <person name="Looft T."/>
            <person name="Bayles D.O."/>
            <person name="Alt D.P."/>
        </authorList>
    </citation>
    <scope>NUCLEOTIDE SEQUENCE [LARGE SCALE GENOMIC DNA]</scope>
    <source>
        <strain evidence="2">CL-84</strain>
    </source>
</reference>
<name>A0A1B2I2E8_9BACT</name>
<dbReference type="RefSeq" id="WP_008710335.1">
    <property type="nucleotide sequence ID" value="NZ_CP016757.1"/>
</dbReference>
<dbReference type="Pfam" id="PF16868">
    <property type="entry name" value="NMT1_3"/>
    <property type="match status" value="1"/>
</dbReference>
<dbReference type="KEGG" id="cpor:BED41_03020"/>
<sequence length="319" mass="34511">MFNRKMKMGFLSFVVFSLLLATVMTANAKELSMGTGGTAGTFFPLGGAIANTINKHSKGINVTVQTTDGSVNNAHLLGKGDIDVALIQTDITYYAYNGMEMFKNKYPNLTAICRVYPDTTHIIAKGDGSIKSISDLKGRSVSVGAPGSGNEVTLRQILGTAGITYKDLKPFYLSFSESSEHFKDGHIDAFHTNSSVPAAIVHDLNSLNRVTLLPVGGKLREDIVKKYPFYTPVTVPANTYKYQTAPYETVAVQALLIVDSKLPEDIVYGMTKALFENLDEVKTAHSAAKGMSLKTALDGVAIPLHPGAKRYFMEKGVLK</sequence>
<evidence type="ECO:0008006" key="4">
    <source>
        <dbReference type="Google" id="ProtNLM"/>
    </source>
</evidence>
<keyword evidence="1" id="KW-0732">Signal</keyword>
<dbReference type="OrthoDB" id="9776669at2"/>
<dbReference type="Proteomes" id="UP000093044">
    <property type="component" value="Chromosome"/>
</dbReference>
<dbReference type="EMBL" id="CP016757">
    <property type="protein sequence ID" value="ANZ44148.1"/>
    <property type="molecule type" value="Genomic_DNA"/>
</dbReference>
<dbReference type="Gene3D" id="3.40.190.10">
    <property type="entry name" value="Periplasmic binding protein-like II"/>
    <property type="match status" value="2"/>
</dbReference>
<feature type="signal peptide" evidence="1">
    <location>
        <begin position="1"/>
        <end position="28"/>
    </location>
</feature>
<dbReference type="GeneID" id="83056825"/>
<feature type="chain" id="PRO_5008538847" description="C4-dicarboxylate ABC transporter substrate-binding protein" evidence="1">
    <location>
        <begin position="29"/>
        <end position="319"/>
    </location>
</feature>
<evidence type="ECO:0000313" key="2">
    <source>
        <dbReference type="EMBL" id="ANZ44148.1"/>
    </source>
</evidence>
<organism evidence="2 3">
    <name type="scientific">Cloacibacillus porcorum</name>
    <dbReference type="NCBI Taxonomy" id="1197717"/>
    <lineage>
        <taxon>Bacteria</taxon>
        <taxon>Thermotogati</taxon>
        <taxon>Synergistota</taxon>
        <taxon>Synergistia</taxon>
        <taxon>Synergistales</taxon>
        <taxon>Synergistaceae</taxon>
        <taxon>Cloacibacillus</taxon>
    </lineage>
</organism>
<dbReference type="InterPro" id="IPR011852">
    <property type="entry name" value="TRAP_TAXI"/>
</dbReference>
<protein>
    <recommendedName>
        <fullName evidence="4">C4-dicarboxylate ABC transporter substrate-binding protein</fullName>
    </recommendedName>
</protein>
<accession>A0A1B2I2E8</accession>
<dbReference type="SUPFAM" id="SSF53850">
    <property type="entry name" value="Periplasmic binding protein-like II"/>
    <property type="match status" value="1"/>
</dbReference>
<dbReference type="PANTHER" id="PTHR42941">
    <property type="entry name" value="SLL1037 PROTEIN"/>
    <property type="match status" value="1"/>
</dbReference>
<dbReference type="NCBIfam" id="TIGR02122">
    <property type="entry name" value="TRAP_TAXI"/>
    <property type="match status" value="1"/>
</dbReference>
<evidence type="ECO:0000256" key="1">
    <source>
        <dbReference type="SAM" id="SignalP"/>
    </source>
</evidence>
<dbReference type="STRING" id="1197717.BED41_03020"/>
<keyword evidence="3" id="KW-1185">Reference proteome</keyword>
<evidence type="ECO:0000313" key="3">
    <source>
        <dbReference type="Proteomes" id="UP000093044"/>
    </source>
</evidence>
<dbReference type="CDD" id="cd13567">
    <property type="entry name" value="PBP2_TtGluBP"/>
    <property type="match status" value="1"/>
</dbReference>
<gene>
    <name evidence="2" type="ORF">BED41_03020</name>
</gene>
<dbReference type="PANTHER" id="PTHR42941:SF1">
    <property type="entry name" value="SLL1037 PROTEIN"/>
    <property type="match status" value="1"/>
</dbReference>
<proteinExistence type="predicted"/>